<gene>
    <name evidence="18" type="ORF">NDU88_001139</name>
</gene>
<reference evidence="18" key="1">
    <citation type="journal article" date="2022" name="bioRxiv">
        <title>Sequencing and chromosome-scale assembly of the giantPleurodeles waltlgenome.</title>
        <authorList>
            <person name="Brown T."/>
            <person name="Elewa A."/>
            <person name="Iarovenko S."/>
            <person name="Subramanian E."/>
            <person name="Araus A.J."/>
            <person name="Petzold A."/>
            <person name="Susuki M."/>
            <person name="Suzuki K.-i.T."/>
            <person name="Hayashi T."/>
            <person name="Toyoda A."/>
            <person name="Oliveira C."/>
            <person name="Osipova E."/>
            <person name="Leigh N.D."/>
            <person name="Simon A."/>
            <person name="Yun M.H."/>
        </authorList>
    </citation>
    <scope>NUCLEOTIDE SEQUENCE</scope>
    <source>
        <strain evidence="18">20211129_DDA</strain>
        <tissue evidence="18">Liver</tissue>
    </source>
</reference>
<evidence type="ECO:0000313" key="19">
    <source>
        <dbReference type="Proteomes" id="UP001066276"/>
    </source>
</evidence>
<evidence type="ECO:0000256" key="9">
    <source>
        <dbReference type="ARBA" id="ARBA00022989"/>
    </source>
</evidence>
<evidence type="ECO:0000256" key="8">
    <source>
        <dbReference type="ARBA" id="ARBA00022824"/>
    </source>
</evidence>
<keyword evidence="14 16" id="KW-0012">Acyltransferase</keyword>
<dbReference type="InterPro" id="IPR001594">
    <property type="entry name" value="Palmitoyltrfase_DHHC"/>
</dbReference>
<dbReference type="GO" id="GO:0006612">
    <property type="term" value="P:protein targeting to membrane"/>
    <property type="evidence" value="ECO:0007669"/>
    <property type="project" value="TreeGrafter"/>
</dbReference>
<dbReference type="EMBL" id="JANPWB010000014">
    <property type="protein sequence ID" value="KAJ1095990.1"/>
    <property type="molecule type" value="Genomic_DNA"/>
</dbReference>
<name>A0AAV7M7B0_PLEWA</name>
<evidence type="ECO:0000259" key="17">
    <source>
        <dbReference type="Pfam" id="PF01529"/>
    </source>
</evidence>
<comment type="domain">
    <text evidence="16">The DHHC domain is required for palmitoyltransferase activity.</text>
</comment>
<keyword evidence="10" id="KW-0333">Golgi apparatus</keyword>
<dbReference type="GO" id="GO:0005789">
    <property type="term" value="C:endoplasmic reticulum membrane"/>
    <property type="evidence" value="ECO:0007669"/>
    <property type="project" value="UniProtKB-SubCell"/>
</dbReference>
<evidence type="ECO:0000256" key="12">
    <source>
        <dbReference type="ARBA" id="ARBA00023139"/>
    </source>
</evidence>
<comment type="caution">
    <text evidence="18">The sequence shown here is derived from an EMBL/GenBank/DDBJ whole genome shotgun (WGS) entry which is preliminary data.</text>
</comment>
<comment type="subcellular location">
    <subcellularLocation>
        <location evidence="2">Cell membrane</location>
        <topology evidence="2">Multi-pass membrane protein</topology>
    </subcellularLocation>
    <subcellularLocation>
        <location evidence="1">Endoplasmic reticulum membrane</location>
        <topology evidence="1">Multi-pass membrane protein</topology>
    </subcellularLocation>
    <subcellularLocation>
        <location evidence="3">Golgi apparatus membrane</location>
        <topology evidence="3">Multi-pass membrane protein</topology>
    </subcellularLocation>
</comment>
<dbReference type="GO" id="GO:0019706">
    <property type="term" value="F:protein-cysteine S-palmitoyltransferase activity"/>
    <property type="evidence" value="ECO:0007669"/>
    <property type="project" value="UniProtKB-EC"/>
</dbReference>
<keyword evidence="6 16" id="KW-0808">Transferase</keyword>
<keyword evidence="9 16" id="KW-1133">Transmembrane helix</keyword>
<dbReference type="Pfam" id="PF01529">
    <property type="entry name" value="DHHC"/>
    <property type="match status" value="1"/>
</dbReference>
<organism evidence="18 19">
    <name type="scientific">Pleurodeles waltl</name>
    <name type="common">Iberian ribbed newt</name>
    <dbReference type="NCBI Taxonomy" id="8319"/>
    <lineage>
        <taxon>Eukaryota</taxon>
        <taxon>Metazoa</taxon>
        <taxon>Chordata</taxon>
        <taxon>Craniata</taxon>
        <taxon>Vertebrata</taxon>
        <taxon>Euteleostomi</taxon>
        <taxon>Amphibia</taxon>
        <taxon>Batrachia</taxon>
        <taxon>Caudata</taxon>
        <taxon>Salamandroidea</taxon>
        <taxon>Salamandridae</taxon>
        <taxon>Pleurodelinae</taxon>
        <taxon>Pleurodeles</taxon>
    </lineage>
</organism>
<accession>A0AAV7M7B0</accession>
<keyword evidence="5" id="KW-1003">Cell membrane</keyword>
<evidence type="ECO:0000256" key="15">
    <source>
        <dbReference type="ARBA" id="ARBA00047790"/>
    </source>
</evidence>
<evidence type="ECO:0000256" key="3">
    <source>
        <dbReference type="ARBA" id="ARBA00004653"/>
    </source>
</evidence>
<evidence type="ECO:0000256" key="13">
    <source>
        <dbReference type="ARBA" id="ARBA00023288"/>
    </source>
</evidence>
<dbReference type="PANTHER" id="PTHR22883">
    <property type="entry name" value="ZINC FINGER DHHC DOMAIN CONTAINING PROTEIN"/>
    <property type="match status" value="1"/>
</dbReference>
<evidence type="ECO:0000256" key="10">
    <source>
        <dbReference type="ARBA" id="ARBA00023034"/>
    </source>
</evidence>
<comment type="catalytic activity">
    <reaction evidence="15">
        <text>L-cysteinyl-[protein] + hexadecanoyl-CoA = S-hexadecanoyl-L-cysteinyl-[protein] + CoA</text>
        <dbReference type="Rhea" id="RHEA:36683"/>
        <dbReference type="Rhea" id="RHEA-COMP:10131"/>
        <dbReference type="Rhea" id="RHEA-COMP:11032"/>
        <dbReference type="ChEBI" id="CHEBI:29950"/>
        <dbReference type="ChEBI" id="CHEBI:57287"/>
        <dbReference type="ChEBI" id="CHEBI:57379"/>
        <dbReference type="ChEBI" id="CHEBI:74151"/>
        <dbReference type="EC" id="2.3.1.225"/>
    </reaction>
    <physiologicalReaction direction="left-to-right" evidence="15">
        <dbReference type="Rhea" id="RHEA:36684"/>
    </physiologicalReaction>
</comment>
<feature type="transmembrane region" description="Helical" evidence="16">
    <location>
        <begin position="28"/>
        <end position="48"/>
    </location>
</feature>
<evidence type="ECO:0000256" key="14">
    <source>
        <dbReference type="ARBA" id="ARBA00023315"/>
    </source>
</evidence>
<evidence type="ECO:0000256" key="7">
    <source>
        <dbReference type="ARBA" id="ARBA00022692"/>
    </source>
</evidence>
<evidence type="ECO:0000256" key="6">
    <source>
        <dbReference type="ARBA" id="ARBA00022679"/>
    </source>
</evidence>
<evidence type="ECO:0000256" key="16">
    <source>
        <dbReference type="RuleBase" id="RU079119"/>
    </source>
</evidence>
<evidence type="ECO:0000256" key="1">
    <source>
        <dbReference type="ARBA" id="ARBA00004477"/>
    </source>
</evidence>
<keyword evidence="12" id="KW-0564">Palmitate</keyword>
<protein>
    <recommendedName>
        <fullName evidence="16">Palmitoyltransferase</fullName>
        <ecNumber evidence="16">2.3.1.225</ecNumber>
    </recommendedName>
</protein>
<dbReference type="Proteomes" id="UP001066276">
    <property type="component" value="Chromosome 10"/>
</dbReference>
<comment type="similarity">
    <text evidence="4 16">Belongs to the DHHC palmitoyltransferase family.</text>
</comment>
<dbReference type="GO" id="GO:0005886">
    <property type="term" value="C:plasma membrane"/>
    <property type="evidence" value="ECO:0007669"/>
    <property type="project" value="UniProtKB-SubCell"/>
</dbReference>
<evidence type="ECO:0000256" key="11">
    <source>
        <dbReference type="ARBA" id="ARBA00023136"/>
    </source>
</evidence>
<evidence type="ECO:0000256" key="4">
    <source>
        <dbReference type="ARBA" id="ARBA00008574"/>
    </source>
</evidence>
<dbReference type="PANTHER" id="PTHR22883:SF466">
    <property type="entry name" value="PALMITOYLTRANSFERASE ZDHHC4"/>
    <property type="match status" value="1"/>
</dbReference>
<keyword evidence="13" id="KW-0449">Lipoprotein</keyword>
<feature type="domain" description="Palmitoyltransferase DHHC" evidence="17">
    <location>
        <begin position="173"/>
        <end position="320"/>
    </location>
</feature>
<keyword evidence="11 16" id="KW-0472">Membrane</keyword>
<keyword evidence="8" id="KW-0256">Endoplasmic reticulum</keyword>
<evidence type="ECO:0000313" key="18">
    <source>
        <dbReference type="EMBL" id="KAJ1095990.1"/>
    </source>
</evidence>
<dbReference type="AlphaFoldDB" id="A0AAV7M7B0"/>
<proteinExistence type="inferred from homology"/>
<evidence type="ECO:0000256" key="5">
    <source>
        <dbReference type="ARBA" id="ARBA00022475"/>
    </source>
</evidence>
<keyword evidence="19" id="KW-1185">Reference proteome</keyword>
<feature type="transmembrane region" description="Helical" evidence="16">
    <location>
        <begin position="283"/>
        <end position="309"/>
    </location>
</feature>
<evidence type="ECO:0000256" key="2">
    <source>
        <dbReference type="ARBA" id="ARBA00004651"/>
    </source>
</evidence>
<dbReference type="PROSITE" id="PS50216">
    <property type="entry name" value="DHHC"/>
    <property type="match status" value="1"/>
</dbReference>
<sequence length="367" mass="42116">MAPVLRSRAPTTAQWLRPERLKGPKMDFLSLFILYFICVLACVFLLCLGARGNQNFQGRILGGAAQVCSCVVPAWLQRVIQRELHRLFYTRSWMFLALHIVLEVAVYSEYTLEIYGYCQELEFSGRHLHLPYVLGAANMGFFWLCCTTDPGTITAYNQAFYLQVYKYDGVMFHKGRICGSCQTAKPARSKHCGVCDRCVHRFDHHCVWVNNCIGAYNTKYFLVYLVTLTLMTVDLVAIITYFLVQVVFLSNMLMGSYLDTQGQEHAVEMLFVIQHLFLTFPRIVFLLGFLIILFFLIGGYTCFVLYLLLRNQTSNEWCKARAQGCLSCLQGVPHHQHVYYQNIYTKGLLANIKEALQPTASLMEKNK</sequence>
<feature type="transmembrane region" description="Helical" evidence="16">
    <location>
        <begin position="221"/>
        <end position="244"/>
    </location>
</feature>
<dbReference type="EC" id="2.3.1.225" evidence="16"/>
<dbReference type="GO" id="GO:0000139">
    <property type="term" value="C:Golgi membrane"/>
    <property type="evidence" value="ECO:0007669"/>
    <property type="project" value="UniProtKB-SubCell"/>
</dbReference>
<dbReference type="InterPro" id="IPR039859">
    <property type="entry name" value="PFA4/ZDH16/20/ERF2-like"/>
</dbReference>
<keyword evidence="7 16" id="KW-0812">Transmembrane</keyword>